<evidence type="ECO:0000313" key="4">
    <source>
        <dbReference type="EMBL" id="TQJ04201.1"/>
    </source>
</evidence>
<dbReference type="Proteomes" id="UP000320876">
    <property type="component" value="Unassembled WGS sequence"/>
</dbReference>
<accession>A0A542DM83</accession>
<keyword evidence="5" id="KW-1185">Reference proteome</keyword>
<gene>
    <name evidence="4" type="ORF">FB471_3984</name>
</gene>
<dbReference type="PANTHER" id="PTHR46825:SF15">
    <property type="entry name" value="BETA-LACTAMASE-RELATED DOMAIN-CONTAINING PROTEIN"/>
    <property type="match status" value="1"/>
</dbReference>
<feature type="chain" id="PRO_5038622630" evidence="2">
    <location>
        <begin position="27"/>
        <end position="491"/>
    </location>
</feature>
<feature type="transmembrane region" description="Helical" evidence="1">
    <location>
        <begin position="413"/>
        <end position="433"/>
    </location>
</feature>
<dbReference type="OrthoDB" id="4281716at2"/>
<comment type="caution">
    <text evidence="4">The sequence shown here is derived from an EMBL/GenBank/DDBJ whole genome shotgun (WGS) entry which is preliminary data.</text>
</comment>
<dbReference type="Gene3D" id="3.40.710.10">
    <property type="entry name" value="DD-peptidase/beta-lactamase superfamily"/>
    <property type="match status" value="1"/>
</dbReference>
<evidence type="ECO:0000259" key="3">
    <source>
        <dbReference type="Pfam" id="PF00144"/>
    </source>
</evidence>
<dbReference type="Pfam" id="PF00144">
    <property type="entry name" value="Beta-lactamase"/>
    <property type="match status" value="1"/>
</dbReference>
<feature type="signal peptide" evidence="2">
    <location>
        <begin position="1"/>
        <end position="26"/>
    </location>
</feature>
<dbReference type="PANTHER" id="PTHR46825">
    <property type="entry name" value="D-ALANYL-D-ALANINE-CARBOXYPEPTIDASE/ENDOPEPTIDASE AMPH"/>
    <property type="match status" value="1"/>
</dbReference>
<keyword evidence="1" id="KW-0472">Membrane</keyword>
<evidence type="ECO:0000256" key="1">
    <source>
        <dbReference type="SAM" id="Phobius"/>
    </source>
</evidence>
<dbReference type="RefSeq" id="WP_141999913.1">
    <property type="nucleotide sequence ID" value="NZ_VFML01000001.1"/>
</dbReference>
<name>A0A542DM83_AMYCI</name>
<feature type="domain" description="Beta-lactamase-related" evidence="3">
    <location>
        <begin position="41"/>
        <end position="354"/>
    </location>
</feature>
<protein>
    <submittedName>
        <fullName evidence="4">CubicO group peptidase (Beta-lactamase class C family)</fullName>
    </submittedName>
</protein>
<dbReference type="AlphaFoldDB" id="A0A542DM83"/>
<proteinExistence type="predicted"/>
<sequence length="491" mass="52081">MRDTFRRCVLATAVGLLVLAGLPLPAAHGATAGDLPERVHRFMESYLDSTGLPGAAVAITREDRVLLAAGYGHDSTGARVTDRTRFPVGSVSKSFTALAVLRLVEAGRVELDTPVRRYLPAFRLADPRGARITVRQLLNQTSGMSDSGYPDARMPPPETPAEAVARLRAAELSAEPGTTWRYYNPNWHVAARLVEVVSSRPYAGYLRDQVFRPLGMADTSAVLGTGDARVPVGHAYTYGIPFVRSEPGQFVAGSHGVVSTAADLANWLIMQGGHGRRLVSARSLDTMHTPTGPDGNEGMGWFVNTEGGRTEISHDGAWFTHTARQVLLPGSGHGVAVLANTGIGLAPTDASAIADGVLAAIEGETPALGPPVALVVDLVLAALTLAATGLAVRGILRRRRWADRRLRHARWRAALRLVPYGLPVLCLALLPQLVDRIFQGPSISWAQLLTGAVALVTFAGLTATGCVGVVLARLHALLTGTRHHAEDPGIS</sequence>
<dbReference type="SUPFAM" id="SSF56601">
    <property type="entry name" value="beta-lactamase/transpeptidase-like"/>
    <property type="match status" value="1"/>
</dbReference>
<dbReference type="InterPro" id="IPR023650">
    <property type="entry name" value="Beta-lactam_class-A_AS"/>
</dbReference>
<dbReference type="InterPro" id="IPR012338">
    <property type="entry name" value="Beta-lactam/transpept-like"/>
</dbReference>
<evidence type="ECO:0000256" key="2">
    <source>
        <dbReference type="SAM" id="SignalP"/>
    </source>
</evidence>
<reference evidence="4 5" key="1">
    <citation type="submission" date="2019-06" db="EMBL/GenBank/DDBJ databases">
        <title>Sequencing the genomes of 1000 actinobacteria strains.</title>
        <authorList>
            <person name="Klenk H.-P."/>
        </authorList>
    </citation>
    <scope>NUCLEOTIDE SEQUENCE [LARGE SCALE GENOMIC DNA]</scope>
    <source>
        <strain evidence="4 5">DSM 45679</strain>
    </source>
</reference>
<dbReference type="InterPro" id="IPR050491">
    <property type="entry name" value="AmpC-like"/>
</dbReference>
<dbReference type="EMBL" id="VFML01000001">
    <property type="protein sequence ID" value="TQJ04201.1"/>
    <property type="molecule type" value="Genomic_DNA"/>
</dbReference>
<dbReference type="PROSITE" id="PS00146">
    <property type="entry name" value="BETA_LACTAMASE_A"/>
    <property type="match status" value="1"/>
</dbReference>
<organism evidence="4 5">
    <name type="scientific">Amycolatopsis cihanbeyliensis</name>
    <dbReference type="NCBI Taxonomy" id="1128664"/>
    <lineage>
        <taxon>Bacteria</taxon>
        <taxon>Bacillati</taxon>
        <taxon>Actinomycetota</taxon>
        <taxon>Actinomycetes</taxon>
        <taxon>Pseudonocardiales</taxon>
        <taxon>Pseudonocardiaceae</taxon>
        <taxon>Amycolatopsis</taxon>
    </lineage>
</organism>
<dbReference type="InterPro" id="IPR001466">
    <property type="entry name" value="Beta-lactam-related"/>
</dbReference>
<keyword evidence="1" id="KW-0812">Transmembrane</keyword>
<evidence type="ECO:0000313" key="5">
    <source>
        <dbReference type="Proteomes" id="UP000320876"/>
    </source>
</evidence>
<feature type="transmembrane region" description="Helical" evidence="1">
    <location>
        <begin position="445"/>
        <end position="472"/>
    </location>
</feature>
<keyword evidence="1" id="KW-1133">Transmembrane helix</keyword>
<keyword evidence="2" id="KW-0732">Signal</keyword>
<feature type="transmembrane region" description="Helical" evidence="1">
    <location>
        <begin position="372"/>
        <end position="392"/>
    </location>
</feature>